<dbReference type="GO" id="GO:0005886">
    <property type="term" value="C:plasma membrane"/>
    <property type="evidence" value="ECO:0007669"/>
    <property type="project" value="UniProtKB-SubCell"/>
</dbReference>
<feature type="transmembrane region" description="Helical" evidence="11">
    <location>
        <begin position="331"/>
        <end position="347"/>
    </location>
</feature>
<evidence type="ECO:0000256" key="8">
    <source>
        <dbReference type="ARBA" id="ARBA00023136"/>
    </source>
</evidence>
<sequence length="795" mass="88612">MNSEIGSVLIILALCLALIQAIFPLLVARSNGAHYVSLARSAAYGQAFFIAAAFGLLVYCFVIGDYSVLYVATNSNPDLPTRFKVSATWGGHEGSLLLWVLCLNLWTIAVCIFSKQLPTRYTARIIGVMGLVSIGFILFILVTSNPFTPQYYDYFNVTPDFVEKFTLAVKNSTDPAFKTMLDKFGFTPEKVAQLKSPNSSLLMLQFPGGKSSALQAMLTQYNLGSDFKVSHLYSSVQRGGDLNPLLQDFGLIVHPPLLYMGYVGFSVAFSFAIAALLGGKLDSSWARWSRPWTTMAWVFLTCGITLGSWWAYYELGWGGWWFWDPVENASFMPWLVGTALIHSLAVTEKRGAFQTWTVFLAIIAFSLSLLGTFLVRSGILNSVHSFASDPARGLFILTYLIIVIGGSLLLYARQGPNIKSTGTFKEFSREGAMMLNNIILMVVAATVLIGTLYPVFLSAIMHKDISVGPSWFNWFFVKMMMPLAFLAGLGPLMRWKKQNPKVLIKQITPYIIISILTGLVYWNFIAAKDDTEWLVAVAISLSTWVILATGEVIFYRRRKMGSFKRATSSLTFGSIGMMLAHFGIAVFMIGATFAGTKTVKADIKISPGESYTQENYRFKLVSVRWHQGVNYNAYEGQFYVYRDNVLLTVLKSQKRYYHSQGKSSRMTEAGIDPGPTRDLFVSMGNPVNSFIHRYLSSFPKNINGKRVLINESQKKIINETLQRTAWVVRIQHKPYVRWIWIGAVFMAFGGLLAALDKRYRTRRGKKTSSGNPVTPKEIGNNPAALSQDTGSGMKS</sequence>
<feature type="transmembrane region" description="Helical" evidence="11">
    <location>
        <begin position="96"/>
        <end position="113"/>
    </location>
</feature>
<proteinExistence type="inferred from homology"/>
<evidence type="ECO:0000256" key="5">
    <source>
        <dbReference type="ARBA" id="ARBA00022692"/>
    </source>
</evidence>
<feature type="region of interest" description="Disordered" evidence="10">
    <location>
        <begin position="762"/>
        <end position="795"/>
    </location>
</feature>
<dbReference type="Pfam" id="PF01578">
    <property type="entry name" value="Cytochrom_C_asm"/>
    <property type="match status" value="1"/>
</dbReference>
<gene>
    <name evidence="14" type="ORF">MNBD_GAMMA12-2851</name>
</gene>
<dbReference type="PANTHER" id="PTHR43653:SF1">
    <property type="entry name" value="CYTOCHROME C-TYPE BIOGENESIS PROTEIN CCMF"/>
    <property type="match status" value="1"/>
</dbReference>
<evidence type="ECO:0000256" key="1">
    <source>
        <dbReference type="ARBA" id="ARBA00004429"/>
    </source>
</evidence>
<dbReference type="GO" id="GO:0016829">
    <property type="term" value="F:lyase activity"/>
    <property type="evidence" value="ECO:0007669"/>
    <property type="project" value="UniProtKB-KW"/>
</dbReference>
<evidence type="ECO:0000259" key="12">
    <source>
        <dbReference type="Pfam" id="PF01578"/>
    </source>
</evidence>
<dbReference type="Pfam" id="PF16327">
    <property type="entry name" value="CcmF_C"/>
    <property type="match status" value="1"/>
</dbReference>
<feature type="transmembrane region" description="Helical" evidence="11">
    <location>
        <begin position="475"/>
        <end position="495"/>
    </location>
</feature>
<keyword evidence="8 11" id="KW-0472">Membrane</keyword>
<feature type="compositionally biased region" description="Polar residues" evidence="10">
    <location>
        <begin position="783"/>
        <end position="795"/>
    </location>
</feature>
<feature type="transmembrane region" description="Helical" evidence="11">
    <location>
        <begin position="48"/>
        <end position="72"/>
    </location>
</feature>
<evidence type="ECO:0000256" key="2">
    <source>
        <dbReference type="ARBA" id="ARBA00009186"/>
    </source>
</evidence>
<feature type="transmembrane region" description="Helical" evidence="11">
    <location>
        <begin position="433"/>
        <end position="455"/>
    </location>
</feature>
<dbReference type="PANTHER" id="PTHR43653">
    <property type="entry name" value="CYTOCHROME C ASSEMBLY PROTEIN-RELATED"/>
    <property type="match status" value="1"/>
</dbReference>
<dbReference type="InterPro" id="IPR032523">
    <property type="entry name" value="CcmF_C"/>
</dbReference>
<feature type="transmembrane region" description="Helical" evidence="11">
    <location>
        <begin position="575"/>
        <end position="595"/>
    </location>
</feature>
<feature type="transmembrane region" description="Helical" evidence="11">
    <location>
        <begin position="125"/>
        <end position="144"/>
    </location>
</feature>
<dbReference type="PRINTS" id="PR01411">
    <property type="entry name" value="CCMFBIOGNSIS"/>
</dbReference>
<keyword evidence="14" id="KW-0456">Lyase</keyword>
<feature type="transmembrane region" description="Helical" evidence="11">
    <location>
        <begin position="738"/>
        <end position="755"/>
    </location>
</feature>
<feature type="transmembrane region" description="Helical" evidence="11">
    <location>
        <begin position="533"/>
        <end position="554"/>
    </location>
</feature>
<keyword evidence="7 11" id="KW-1133">Transmembrane helix</keyword>
<feature type="transmembrane region" description="Helical" evidence="11">
    <location>
        <begin position="6"/>
        <end position="27"/>
    </location>
</feature>
<evidence type="ECO:0000256" key="6">
    <source>
        <dbReference type="ARBA" id="ARBA00022748"/>
    </source>
</evidence>
<dbReference type="GO" id="GO:0020037">
    <property type="term" value="F:heme binding"/>
    <property type="evidence" value="ECO:0007669"/>
    <property type="project" value="InterPro"/>
</dbReference>
<comment type="similarity">
    <text evidence="2">Belongs to the CcmF/CycK/Ccl1/NrfE/CcsA family.</text>
</comment>
<name>A0A3B0YYE1_9ZZZZ</name>
<evidence type="ECO:0000256" key="10">
    <source>
        <dbReference type="SAM" id="MobiDB-lite"/>
    </source>
</evidence>
<comment type="function">
    <text evidence="9">Required for the biogenesis of c-type cytochromes. Possible subunit of a heme lyase.</text>
</comment>
<feature type="transmembrane region" description="Helical" evidence="11">
    <location>
        <begin position="291"/>
        <end position="311"/>
    </location>
</feature>
<protein>
    <submittedName>
        <fullName evidence="14">Cytochrome c heme lyase subunit CcmF</fullName>
    </submittedName>
</protein>
<dbReference type="InterPro" id="IPR003567">
    <property type="entry name" value="Cyt_c_biogenesis"/>
</dbReference>
<keyword evidence="6" id="KW-0201">Cytochrome c-type biogenesis</keyword>
<reference evidence="14" key="1">
    <citation type="submission" date="2018-06" db="EMBL/GenBank/DDBJ databases">
        <authorList>
            <person name="Zhirakovskaya E."/>
        </authorList>
    </citation>
    <scope>NUCLEOTIDE SEQUENCE</scope>
</reference>
<dbReference type="InterPro" id="IPR003568">
    <property type="entry name" value="Cyt_c_biogenesis_CcmF"/>
</dbReference>
<evidence type="ECO:0000256" key="7">
    <source>
        <dbReference type="ARBA" id="ARBA00022989"/>
    </source>
</evidence>
<feature type="domain" description="Cytochrome c assembly protein" evidence="12">
    <location>
        <begin position="89"/>
        <end position="377"/>
    </location>
</feature>
<organism evidence="14">
    <name type="scientific">hydrothermal vent metagenome</name>
    <dbReference type="NCBI Taxonomy" id="652676"/>
    <lineage>
        <taxon>unclassified sequences</taxon>
        <taxon>metagenomes</taxon>
        <taxon>ecological metagenomes</taxon>
    </lineage>
</organism>
<evidence type="ECO:0000313" key="14">
    <source>
        <dbReference type="EMBL" id="VAW80397.1"/>
    </source>
</evidence>
<keyword evidence="4" id="KW-0997">Cell inner membrane</keyword>
<evidence type="ECO:0000256" key="4">
    <source>
        <dbReference type="ARBA" id="ARBA00022519"/>
    </source>
</evidence>
<evidence type="ECO:0000256" key="9">
    <source>
        <dbReference type="ARBA" id="ARBA00037230"/>
    </source>
</evidence>
<keyword evidence="3" id="KW-1003">Cell membrane</keyword>
<feature type="transmembrane region" description="Helical" evidence="11">
    <location>
        <begin position="391"/>
        <end position="412"/>
    </location>
</feature>
<evidence type="ECO:0000256" key="3">
    <source>
        <dbReference type="ARBA" id="ARBA00022475"/>
    </source>
</evidence>
<dbReference type="GO" id="GO:0015232">
    <property type="term" value="F:heme transmembrane transporter activity"/>
    <property type="evidence" value="ECO:0007669"/>
    <property type="project" value="InterPro"/>
</dbReference>
<dbReference type="PRINTS" id="PR01410">
    <property type="entry name" value="CCBIOGENESIS"/>
</dbReference>
<feature type="transmembrane region" description="Helical" evidence="11">
    <location>
        <begin position="507"/>
        <end position="527"/>
    </location>
</feature>
<dbReference type="EMBL" id="UOFL01000197">
    <property type="protein sequence ID" value="VAW80397.1"/>
    <property type="molecule type" value="Genomic_DNA"/>
</dbReference>
<feature type="transmembrane region" description="Helical" evidence="11">
    <location>
        <begin position="259"/>
        <end position="279"/>
    </location>
</feature>
<keyword evidence="5 11" id="KW-0812">Transmembrane</keyword>
<comment type="subcellular location">
    <subcellularLocation>
        <location evidence="1">Cell inner membrane</location>
        <topology evidence="1">Multi-pass membrane protein</topology>
    </subcellularLocation>
</comment>
<dbReference type="GO" id="GO:0017004">
    <property type="term" value="P:cytochrome complex assembly"/>
    <property type="evidence" value="ECO:0007669"/>
    <property type="project" value="UniProtKB-KW"/>
</dbReference>
<feature type="domain" description="Cytochrome c-type biogenesis protein CcmF C-terminal" evidence="13">
    <location>
        <begin position="397"/>
        <end position="757"/>
    </location>
</feature>
<dbReference type="AlphaFoldDB" id="A0A3B0YYE1"/>
<evidence type="ECO:0000256" key="11">
    <source>
        <dbReference type="SAM" id="Phobius"/>
    </source>
</evidence>
<feature type="transmembrane region" description="Helical" evidence="11">
    <location>
        <begin position="359"/>
        <end position="379"/>
    </location>
</feature>
<dbReference type="InterPro" id="IPR002541">
    <property type="entry name" value="Cyt_c_assembly"/>
</dbReference>
<evidence type="ECO:0000259" key="13">
    <source>
        <dbReference type="Pfam" id="PF16327"/>
    </source>
</evidence>
<accession>A0A3B0YYE1</accession>